<dbReference type="EMBL" id="MH795132">
    <property type="protein sequence ID" value="AYO28641.1"/>
    <property type="molecule type" value="Genomic_DNA"/>
</dbReference>
<gene>
    <name evidence="2" type="primary">atpG</name>
</gene>
<reference evidence="2" key="1">
    <citation type="submission" date="2018-08" db="EMBL/GenBank/DDBJ databases">
        <title>Comparative Plastid Genomics of Synurophyceae: Evolutionary Evidence of Lateral Gene Transfer and Inverted Repeat Dynamics.</title>
        <authorList>
            <person name="Kim J.I."/>
            <person name="Shin H."/>
            <person name="Skaloud P."/>
            <person name="Jung J."/>
            <person name="Yoon H.S."/>
            <person name="Archibald J.M."/>
            <person name="Shin W."/>
        </authorList>
    </citation>
    <scope>NUCLEOTIDE SEQUENCE</scope>
    <source>
        <strain evidence="2">CCMP1781</strain>
    </source>
</reference>
<sequence>MIFISTFFLNESGLFDFDLTFLAEIFEFLFLSLMVTIFFVNPISKELDERAEYINYRLRKSNILLTLGYEKLSTCIYLLTSEIRELKRQIKITRNQCNSNFENEIALIQKENIKLLSQLKGDLAIKSISLFLLIKEDLMKISETFFVAKYKQEPNS</sequence>
<keyword evidence="2" id="KW-0934">Plastid</keyword>
<organism evidence="2">
    <name type="scientific">Neotessella volvocina</name>
    <dbReference type="NCBI Taxonomy" id="52559"/>
    <lineage>
        <taxon>Eukaryota</taxon>
        <taxon>Sar</taxon>
        <taxon>Stramenopiles</taxon>
        <taxon>Ochrophyta</taxon>
        <taxon>Synurophyceae</taxon>
        <taxon>Synurales</taxon>
        <taxon>Neotessellaceae</taxon>
        <taxon>Neotessella</taxon>
    </lineage>
</organism>
<accession>A0A3G2R0K6</accession>
<proteinExistence type="predicted"/>
<evidence type="ECO:0000256" key="1">
    <source>
        <dbReference type="SAM" id="Phobius"/>
    </source>
</evidence>
<dbReference type="AlphaFoldDB" id="A0A3G2R0K6"/>
<keyword evidence="1" id="KW-1133">Transmembrane helix</keyword>
<keyword evidence="1" id="KW-0472">Membrane</keyword>
<feature type="transmembrane region" description="Helical" evidence="1">
    <location>
        <begin position="20"/>
        <end position="40"/>
    </location>
</feature>
<geneLocation type="plastid" evidence="2"/>
<protein>
    <submittedName>
        <fullName evidence="2">ATP synthase CF0 B' subunit</fullName>
    </submittedName>
</protein>
<evidence type="ECO:0000313" key="2">
    <source>
        <dbReference type="EMBL" id="AYO28641.1"/>
    </source>
</evidence>
<keyword evidence="1" id="KW-0812">Transmembrane</keyword>
<name>A0A3G2R0K6_9STRA</name>